<dbReference type="InterPro" id="IPR006086">
    <property type="entry name" value="XPG-I_dom"/>
</dbReference>
<sequence>MGVDIKTLLIREKTKIESFSSKIIAIDAYNAIYQFLAIIRGPEGLHLTDNQGRVTSHLTGLLYRNINFLSMGIKPVYVFDGKPPSLKTAEIERRKLGKKEAIIKYEKAKAEGDFESARKYAQQTTSMQDTMVEDSKHLLDLFGIPYIQARGDGEATATHLNKTGMADAVASQDFDCVLFGAKKLVRNFTNSGRRKIPNRNTYIDIEPEIISYQKNLDALGITGKQFIDVGILVGTDFNPDGFERIGPKTALKLIKEYGKLEDIPQIQDQLKQIEYNQIRDIFLHTDVTEIGKIEFKDANYSEIVNYLANERNFSRERVQTSINRLKQSLVNRSHTLEKWF</sequence>
<keyword evidence="10" id="KW-0234">DNA repair</keyword>
<evidence type="ECO:0000256" key="4">
    <source>
        <dbReference type="ARBA" id="ARBA00022723"/>
    </source>
</evidence>
<evidence type="ECO:0000256" key="10">
    <source>
        <dbReference type="ARBA" id="ARBA00023204"/>
    </source>
</evidence>
<dbReference type="InterPro" id="IPR019974">
    <property type="entry name" value="XPG_CS"/>
</dbReference>
<keyword evidence="6" id="KW-0227">DNA damage</keyword>
<dbReference type="GO" id="GO:0004527">
    <property type="term" value="F:exonuclease activity"/>
    <property type="evidence" value="ECO:0007669"/>
    <property type="project" value="UniProtKB-KW"/>
</dbReference>
<dbReference type="InterPro" id="IPR029060">
    <property type="entry name" value="PIN-like_dom_sf"/>
</dbReference>
<dbReference type="PROSITE" id="PS00841">
    <property type="entry name" value="XPG_1"/>
    <property type="match status" value="1"/>
</dbReference>
<name>A0A382IDZ3_9ZZZZ</name>
<dbReference type="SMART" id="SM00484">
    <property type="entry name" value="XPGI"/>
    <property type="match status" value="1"/>
</dbReference>
<dbReference type="GO" id="GO:0017108">
    <property type="term" value="F:5'-flap endonuclease activity"/>
    <property type="evidence" value="ECO:0007669"/>
    <property type="project" value="TreeGrafter"/>
</dbReference>
<dbReference type="InterPro" id="IPR036279">
    <property type="entry name" value="5-3_exonuclease_C_sf"/>
</dbReference>
<accession>A0A382IDZ3</accession>
<evidence type="ECO:0000313" key="13">
    <source>
        <dbReference type="EMBL" id="SVB97479.1"/>
    </source>
</evidence>
<dbReference type="CDD" id="cd09867">
    <property type="entry name" value="PIN_FEN1"/>
    <property type="match status" value="1"/>
</dbReference>
<keyword evidence="8" id="KW-0269">Exonuclease</keyword>
<protein>
    <recommendedName>
        <fullName evidence="14">XPG-I domain-containing protein</fullName>
    </recommendedName>
</protein>
<dbReference type="GO" id="GO:0003677">
    <property type="term" value="F:DNA binding"/>
    <property type="evidence" value="ECO:0007669"/>
    <property type="project" value="InterPro"/>
</dbReference>
<dbReference type="PANTHER" id="PTHR11081:SF9">
    <property type="entry name" value="FLAP ENDONUCLEASE 1"/>
    <property type="match status" value="1"/>
</dbReference>
<gene>
    <name evidence="13" type="ORF">METZ01_LOCUS250333</name>
</gene>
<keyword evidence="7" id="KW-0378">Hydrolase</keyword>
<dbReference type="PRINTS" id="PR00853">
    <property type="entry name" value="XPGRADSUPER"/>
</dbReference>
<feature type="domain" description="XPG-I" evidence="11">
    <location>
        <begin position="140"/>
        <end position="221"/>
    </location>
</feature>
<dbReference type="GO" id="GO:0046872">
    <property type="term" value="F:metal ion binding"/>
    <property type="evidence" value="ECO:0007669"/>
    <property type="project" value="UniProtKB-KW"/>
</dbReference>
<dbReference type="Gene3D" id="1.10.150.20">
    <property type="entry name" value="5' to 3' exonuclease, C-terminal subdomain"/>
    <property type="match status" value="1"/>
</dbReference>
<dbReference type="NCBIfam" id="TIGR03674">
    <property type="entry name" value="fen_arch"/>
    <property type="match status" value="1"/>
</dbReference>
<evidence type="ECO:0008006" key="14">
    <source>
        <dbReference type="Google" id="ProtNLM"/>
    </source>
</evidence>
<dbReference type="SMART" id="SM00279">
    <property type="entry name" value="HhH2"/>
    <property type="match status" value="1"/>
</dbReference>
<dbReference type="AlphaFoldDB" id="A0A382IDZ3"/>
<dbReference type="SUPFAM" id="SSF88723">
    <property type="entry name" value="PIN domain-like"/>
    <property type="match status" value="1"/>
</dbReference>
<dbReference type="Gene3D" id="3.40.50.1010">
    <property type="entry name" value="5'-nuclease"/>
    <property type="match status" value="1"/>
</dbReference>
<comment type="cofactor">
    <cofactor evidence="1">
        <name>Mg(2+)</name>
        <dbReference type="ChEBI" id="CHEBI:18420"/>
    </cofactor>
</comment>
<keyword evidence="9" id="KW-0460">Magnesium</keyword>
<keyword evidence="3" id="KW-0540">Nuclease</keyword>
<dbReference type="FunFam" id="3.40.50.1010:FF:000016">
    <property type="entry name" value="Flap endonuclease 1"/>
    <property type="match status" value="1"/>
</dbReference>
<dbReference type="GO" id="GO:0006260">
    <property type="term" value="P:DNA replication"/>
    <property type="evidence" value="ECO:0007669"/>
    <property type="project" value="UniProtKB-KW"/>
</dbReference>
<proteinExistence type="inferred from homology"/>
<evidence type="ECO:0000256" key="5">
    <source>
        <dbReference type="ARBA" id="ARBA00022759"/>
    </source>
</evidence>
<dbReference type="SUPFAM" id="SSF47807">
    <property type="entry name" value="5' to 3' exonuclease, C-terminal subdomain"/>
    <property type="match status" value="1"/>
</dbReference>
<dbReference type="GO" id="GO:0006281">
    <property type="term" value="P:DNA repair"/>
    <property type="evidence" value="ECO:0007669"/>
    <property type="project" value="UniProtKB-KW"/>
</dbReference>
<keyword evidence="4" id="KW-0479">Metal-binding</keyword>
<dbReference type="PANTHER" id="PTHR11081">
    <property type="entry name" value="FLAP ENDONUCLEASE FAMILY MEMBER"/>
    <property type="match status" value="1"/>
</dbReference>
<dbReference type="CDD" id="cd09903">
    <property type="entry name" value="H3TH_FEN1-Arc"/>
    <property type="match status" value="1"/>
</dbReference>
<evidence type="ECO:0000256" key="8">
    <source>
        <dbReference type="ARBA" id="ARBA00022839"/>
    </source>
</evidence>
<evidence type="ECO:0000256" key="6">
    <source>
        <dbReference type="ARBA" id="ARBA00022763"/>
    </source>
</evidence>
<dbReference type="Pfam" id="PF00752">
    <property type="entry name" value="XPG_N"/>
    <property type="match status" value="1"/>
</dbReference>
<dbReference type="HAMAP" id="MF_00614">
    <property type="entry name" value="Fen"/>
    <property type="match status" value="1"/>
</dbReference>
<dbReference type="InterPro" id="IPR023426">
    <property type="entry name" value="Flap_endonuc"/>
</dbReference>
<keyword evidence="5" id="KW-0255">Endonuclease</keyword>
<dbReference type="Pfam" id="PF00867">
    <property type="entry name" value="XPG_I"/>
    <property type="match status" value="1"/>
</dbReference>
<dbReference type="SMART" id="SM00485">
    <property type="entry name" value="XPGN"/>
    <property type="match status" value="1"/>
</dbReference>
<organism evidence="13">
    <name type="scientific">marine metagenome</name>
    <dbReference type="NCBI Taxonomy" id="408172"/>
    <lineage>
        <taxon>unclassified sequences</taxon>
        <taxon>metagenomes</taxon>
        <taxon>ecological metagenomes</taxon>
    </lineage>
</organism>
<reference evidence="13" key="1">
    <citation type="submission" date="2018-05" db="EMBL/GenBank/DDBJ databases">
        <authorList>
            <person name="Lanie J.A."/>
            <person name="Ng W.-L."/>
            <person name="Kazmierczak K.M."/>
            <person name="Andrzejewski T.M."/>
            <person name="Davidsen T.M."/>
            <person name="Wayne K.J."/>
            <person name="Tettelin H."/>
            <person name="Glass J.I."/>
            <person name="Rusch D."/>
            <person name="Podicherti R."/>
            <person name="Tsui H.-C.T."/>
            <person name="Winkler M.E."/>
        </authorList>
    </citation>
    <scope>NUCLEOTIDE SEQUENCE</scope>
</reference>
<evidence type="ECO:0000259" key="12">
    <source>
        <dbReference type="SMART" id="SM00485"/>
    </source>
</evidence>
<dbReference type="InterPro" id="IPR019973">
    <property type="entry name" value="Flap_endonuc_arc"/>
</dbReference>
<dbReference type="InterPro" id="IPR008918">
    <property type="entry name" value="HhH2"/>
</dbReference>
<dbReference type="EMBL" id="UINC01066601">
    <property type="protein sequence ID" value="SVB97479.1"/>
    <property type="molecule type" value="Genomic_DNA"/>
</dbReference>
<dbReference type="InterPro" id="IPR006084">
    <property type="entry name" value="XPG/Rad2"/>
</dbReference>
<evidence type="ECO:0000256" key="2">
    <source>
        <dbReference type="ARBA" id="ARBA00022705"/>
    </source>
</evidence>
<evidence type="ECO:0000256" key="9">
    <source>
        <dbReference type="ARBA" id="ARBA00022842"/>
    </source>
</evidence>
<evidence type="ECO:0000256" key="1">
    <source>
        <dbReference type="ARBA" id="ARBA00001946"/>
    </source>
</evidence>
<evidence type="ECO:0000256" key="7">
    <source>
        <dbReference type="ARBA" id="ARBA00022801"/>
    </source>
</evidence>
<dbReference type="InterPro" id="IPR006085">
    <property type="entry name" value="XPG_DNA_repair_N"/>
</dbReference>
<evidence type="ECO:0000256" key="3">
    <source>
        <dbReference type="ARBA" id="ARBA00022722"/>
    </source>
</evidence>
<feature type="domain" description="XPG N-terminal" evidence="12">
    <location>
        <begin position="1"/>
        <end position="101"/>
    </location>
</feature>
<keyword evidence="2" id="KW-0235">DNA replication</keyword>
<evidence type="ECO:0000259" key="11">
    <source>
        <dbReference type="SMART" id="SM00484"/>
    </source>
</evidence>